<keyword evidence="5" id="KW-0347">Helicase</keyword>
<keyword evidence="5" id="KW-0378">Hydrolase</keyword>
<comment type="caution">
    <text evidence="5">The sequence shown here is derived from an EMBL/GenBank/DDBJ whole genome shotgun (WGS) entry which is preliminary data.</text>
</comment>
<dbReference type="InterPro" id="IPR001650">
    <property type="entry name" value="Helicase_C-like"/>
</dbReference>
<evidence type="ECO:0000256" key="1">
    <source>
        <dbReference type="ARBA" id="ARBA00022741"/>
    </source>
</evidence>
<dbReference type="SMART" id="SM00490">
    <property type="entry name" value="HELICc"/>
    <property type="match status" value="1"/>
</dbReference>
<dbReference type="RefSeq" id="WP_354613508.1">
    <property type="nucleotide sequence ID" value="NZ_JBEXAE010000001.1"/>
</dbReference>
<keyword evidence="2" id="KW-0067">ATP-binding</keyword>
<dbReference type="SUPFAM" id="SSF52540">
    <property type="entry name" value="P-loop containing nucleoside triphosphate hydrolases"/>
    <property type="match status" value="2"/>
</dbReference>
<sequence length="1721" mass="199052">MDAFKTHSQVITNYREYLNSFINITDERIKEEVRKAFESDGFIPDPLIQFNPSFKKGKSLQDLYTEGLINKKLGKSFGNYNLYSHQTEAIQIGIQNKGFVVTSGTGSGKSLTYLATIFNSIFNLGQDKKKGVKAILVYPMNALINSQQVEIEKYAENFGTDFPITFAKYTGQENAEIRDSIKNNPPDIILTNYMMLELIMTRQSESWLRDSLRDNLQYLVFDELHTYRGRQGSDVSMLIRRIKSFCSSNLICIGTSATMSSGGSPTEKKEAVAYVATKIFGVNYDTSQIIGEYLQTCTNGEIFNPIEIRNAFLNGINIQDDEERFINHPITNWLELNIALKDNDGILERGKPKTIKAIASILKKTTELDIQLIEDKLVDLLKWTEYLNEQNRIKKSGKSFLPFRFHQFISQTSTVSVTLESRDTRSITIKSGRYLKEGADEKFLYPILFSRYSGVDFICVEKDVDKQLLLPRNPDEPVQTLTKKEGVKENLKESNFSSGYLILDEGESFWNEDPIEIAPTSWLNPSETQFKPYYDWQMPKLVYFNSSGAYSEEPIYPLKGYYIPVKLRIDPSAGIIYEDSKTNEGTKLMKLGNEGRSTATTILSYAVVDSLFQQNEELKDQKLLSFTDNRQDASLQAGHFNDFLSSIRLRSGLHHALKNNPSGLRVHEIAEYVFKELKLREDAFAKTPSADPDFPDRDNERAIKTYLLIRIFQDLKRGWRYTLPNLEQTALLKVQYHELSRLCAMDQKFAHIPFFNNISAEIREEILIQLFNYFRTNYALDHRFLFDDRSETESFLKNKLDDKKLWSLDHKESIETPTYMVSVRPGRSTQRGIYFGTIGLRSGLGKYIKRKMLENDFEPLRQDEYREFIENLCDLLTATNFLSKRENLRGSGGNVHGYLLRTDNLIWLSGDEKTVPVDATRINTYRDLQIKPNFYFQRLYQTDFTKYQKEIEAREHTGQVNSQTRIEREEAFRKGEISSMYCSPTMELGIDISNLNIVHMRNVPPNPANYAQRSGRAGRSGQTAVVFTYCSAWSAHDQNYFKASETMVAGTVVPPRIDLINEELLTSHFNAYILMEMALADLNKSVSELLDLSNDKNIAVKQNILDAIDNGILNYKQSWIDSYKKVIASIEPELKEMWWYSDNWLDAKINSFSQRFDKAFDRWRNLYVSAKTMILKSRIVLDDPVIKSDSDQKIEAKRQHAIGLKQIELLKNDTKNSYKDQSEFYVFRYLASEGFLPGYNFTRLPVRTFIGYKHTDQGEYISRPRGIALKEFGPHNTMYHNGSKYRMNRMMLLDSDTHQRKIKISKATGYAFLDDEAQLANNDPITLSELKGDNQEYRSTLIELSECEGIPQERISCIEEDRSSVGYIVEEYFRYTKGIEHTKNLVVQRGGEKLLNLIFDQSTELIKLNRRSRRSTSETDGFAIDKRNGKWLTQKDIDSSQEVLDNKKDVMIFVRDTADTLYIQPLANMELTPEQVISLSYALKRGIESLFQVEESEIGVNVMGHKDNPNILIYEAAEGSLGILSQLIQEPKKLRQLFEESYRNIHFDPKTRLETAAGEKLPRASYEDLLSYYNQRHHEILDRYSIKEVLERLMDCDLSLVQQGNDREDQYHYLLDTYDKNSGTELPLIKYLYQNKLALPDKAQVYMEEFYISPDFVYNTSNGPVLLFCDGSIHDKENVIKDDLHKRKLLRDAGYDVIEWNYKEKVEELVLRRKDIFRKVN</sequence>
<feature type="domain" description="Helicase ATP-binding" evidence="3">
    <location>
        <begin position="90"/>
        <end position="261"/>
    </location>
</feature>
<dbReference type="EMBL" id="JBEXAE010000001">
    <property type="protein sequence ID" value="MET6989139.1"/>
    <property type="molecule type" value="Genomic_DNA"/>
</dbReference>
<evidence type="ECO:0000313" key="5">
    <source>
        <dbReference type="EMBL" id="MET6989139.1"/>
    </source>
</evidence>
<dbReference type="InterPro" id="IPR014001">
    <property type="entry name" value="Helicase_ATP-bd"/>
</dbReference>
<dbReference type="SMART" id="SM00487">
    <property type="entry name" value="DEXDc"/>
    <property type="match status" value="1"/>
</dbReference>
<dbReference type="PANTHER" id="PTHR47962">
    <property type="entry name" value="ATP-DEPENDENT HELICASE LHR-RELATED-RELATED"/>
    <property type="match status" value="1"/>
</dbReference>
<dbReference type="Proteomes" id="UP001549799">
    <property type="component" value="Unassembled WGS sequence"/>
</dbReference>
<evidence type="ECO:0000256" key="2">
    <source>
        <dbReference type="ARBA" id="ARBA00022840"/>
    </source>
</evidence>
<proteinExistence type="predicted"/>
<gene>
    <name evidence="5" type="ORF">ABXZ36_00595</name>
</gene>
<dbReference type="PROSITE" id="PS51192">
    <property type="entry name" value="HELICASE_ATP_BIND_1"/>
    <property type="match status" value="1"/>
</dbReference>
<dbReference type="PANTHER" id="PTHR47962:SF5">
    <property type="entry name" value="ATP-DEPENDENT HELICASE LHR-RELATED"/>
    <property type="match status" value="1"/>
</dbReference>
<dbReference type="Gene3D" id="3.40.50.300">
    <property type="entry name" value="P-loop containing nucleotide triphosphate hydrolases"/>
    <property type="match status" value="2"/>
</dbReference>
<dbReference type="Pfam" id="PF00270">
    <property type="entry name" value="DEAD"/>
    <property type="match status" value="1"/>
</dbReference>
<keyword evidence="6" id="KW-1185">Reference proteome</keyword>
<evidence type="ECO:0000259" key="4">
    <source>
        <dbReference type="PROSITE" id="PS51194"/>
    </source>
</evidence>
<dbReference type="InterPro" id="IPR011545">
    <property type="entry name" value="DEAD/DEAH_box_helicase_dom"/>
</dbReference>
<keyword evidence="1" id="KW-0547">Nucleotide-binding</keyword>
<dbReference type="InterPro" id="IPR027417">
    <property type="entry name" value="P-loop_NTPase"/>
</dbReference>
<name>A0ABV2SPQ2_9FLAO</name>
<dbReference type="InterPro" id="IPR052511">
    <property type="entry name" value="ATP-dep_Helicase"/>
</dbReference>
<feature type="domain" description="Helicase C-terminal" evidence="4">
    <location>
        <begin position="900"/>
        <end position="1065"/>
    </location>
</feature>
<accession>A0ABV2SPQ2</accession>
<dbReference type="PROSITE" id="PS51194">
    <property type="entry name" value="HELICASE_CTER"/>
    <property type="match status" value="1"/>
</dbReference>
<organism evidence="5 6">
    <name type="scientific">Sediminicola arcticus</name>
    <dbReference type="NCBI Taxonomy" id="1574308"/>
    <lineage>
        <taxon>Bacteria</taxon>
        <taxon>Pseudomonadati</taxon>
        <taxon>Bacteroidota</taxon>
        <taxon>Flavobacteriia</taxon>
        <taxon>Flavobacteriales</taxon>
        <taxon>Flavobacteriaceae</taxon>
        <taxon>Sediminicola</taxon>
    </lineage>
</organism>
<evidence type="ECO:0000259" key="3">
    <source>
        <dbReference type="PROSITE" id="PS51192"/>
    </source>
</evidence>
<dbReference type="GO" id="GO:0004386">
    <property type="term" value="F:helicase activity"/>
    <property type="evidence" value="ECO:0007669"/>
    <property type="project" value="UniProtKB-KW"/>
</dbReference>
<reference evidence="5 6" key="1">
    <citation type="submission" date="2024-07" db="EMBL/GenBank/DDBJ databases">
        <title>The genome sequence of type strain Sediminicola arcticus GDMCC 1.2805.</title>
        <authorList>
            <person name="Liu Y."/>
        </authorList>
    </citation>
    <scope>NUCLEOTIDE SEQUENCE [LARGE SCALE GENOMIC DNA]</scope>
    <source>
        <strain evidence="5 6">GDMCC 1.2805</strain>
    </source>
</reference>
<evidence type="ECO:0000313" key="6">
    <source>
        <dbReference type="Proteomes" id="UP001549799"/>
    </source>
</evidence>
<dbReference type="Pfam" id="PF00271">
    <property type="entry name" value="Helicase_C"/>
    <property type="match status" value="1"/>
</dbReference>
<protein>
    <submittedName>
        <fullName evidence="5">DEAD/DEAH box helicase</fullName>
    </submittedName>
</protein>